<dbReference type="GO" id="GO:0016747">
    <property type="term" value="F:acyltransferase activity, transferring groups other than amino-acyl groups"/>
    <property type="evidence" value="ECO:0007669"/>
    <property type="project" value="InterPro"/>
</dbReference>
<accession>A0A1Y0EQH5</accession>
<keyword evidence="4" id="KW-1185">Reference proteome</keyword>
<evidence type="ECO:0000313" key="4">
    <source>
        <dbReference type="Proteomes" id="UP000196138"/>
    </source>
</evidence>
<dbReference type="AlphaFoldDB" id="A0A1Y0EQH5"/>
<dbReference type="SUPFAM" id="SSF55729">
    <property type="entry name" value="Acyl-CoA N-acyltransferases (Nat)"/>
    <property type="match status" value="1"/>
</dbReference>
<feature type="domain" description="N-acetyltransferase" evidence="2">
    <location>
        <begin position="73"/>
        <end position="215"/>
    </location>
</feature>
<dbReference type="InterPro" id="IPR016181">
    <property type="entry name" value="Acyl_CoA_acyltransferase"/>
</dbReference>
<evidence type="ECO:0000256" key="1">
    <source>
        <dbReference type="SAM" id="MobiDB-lite"/>
    </source>
</evidence>
<dbReference type="Pfam" id="PF00583">
    <property type="entry name" value="Acetyltransf_1"/>
    <property type="match status" value="1"/>
</dbReference>
<dbReference type="PROSITE" id="PS51186">
    <property type="entry name" value="GNAT"/>
    <property type="match status" value="1"/>
</dbReference>
<dbReference type="KEGG" id="cser:CCO03_15260"/>
<feature type="region of interest" description="Disordered" evidence="1">
    <location>
        <begin position="102"/>
        <end position="128"/>
    </location>
</feature>
<name>A0A1Y0EQH5_9BURK</name>
<sequence>MDTVMTWDHTLLVCAPMEAAHMDQVMQIQAACYHAIAPESLAAMDAKRSAGAGLSRVAWWGQPADPTGPARQLADSCGTPAALAAYLIALPIRWPELPALNAIPESERGPGPGPGAGSGPDSPLGTAPQADTLYLHDLALQPQARGSGLARRLVREVLAAGQARGLRTAALIAIQGSVPFWQAQGFAGVAPDSAELARKLRSYGAEAQLMRRSLSEV</sequence>
<evidence type="ECO:0000313" key="3">
    <source>
        <dbReference type="EMBL" id="ARU05853.1"/>
    </source>
</evidence>
<dbReference type="InterPro" id="IPR000182">
    <property type="entry name" value="GNAT_dom"/>
</dbReference>
<dbReference type="CDD" id="cd04301">
    <property type="entry name" value="NAT_SF"/>
    <property type="match status" value="1"/>
</dbReference>
<dbReference type="EMBL" id="CP021455">
    <property type="protein sequence ID" value="ARU05853.1"/>
    <property type="molecule type" value="Genomic_DNA"/>
</dbReference>
<dbReference type="Gene3D" id="3.40.630.30">
    <property type="match status" value="1"/>
</dbReference>
<proteinExistence type="predicted"/>
<protein>
    <recommendedName>
        <fullName evidence="2">N-acetyltransferase domain-containing protein</fullName>
    </recommendedName>
</protein>
<gene>
    <name evidence="3" type="ORF">CCO03_15260</name>
</gene>
<organism evidence="3 4">
    <name type="scientific">Comamonas serinivorans</name>
    <dbReference type="NCBI Taxonomy" id="1082851"/>
    <lineage>
        <taxon>Bacteria</taxon>
        <taxon>Pseudomonadati</taxon>
        <taxon>Pseudomonadota</taxon>
        <taxon>Betaproteobacteria</taxon>
        <taxon>Burkholderiales</taxon>
        <taxon>Comamonadaceae</taxon>
        <taxon>Comamonas</taxon>
    </lineage>
</organism>
<reference evidence="3 4" key="1">
    <citation type="submission" date="2017-05" db="EMBL/GenBank/DDBJ databases">
        <authorList>
            <person name="Song R."/>
            <person name="Chenine A.L."/>
            <person name="Ruprecht R.M."/>
        </authorList>
    </citation>
    <scope>NUCLEOTIDE SEQUENCE [LARGE SCALE GENOMIC DNA]</scope>
    <source>
        <strain evidence="3 4">DSM 26136</strain>
    </source>
</reference>
<evidence type="ECO:0000259" key="2">
    <source>
        <dbReference type="PROSITE" id="PS51186"/>
    </source>
</evidence>
<dbReference type="Proteomes" id="UP000196138">
    <property type="component" value="Chromosome"/>
</dbReference>